<accession>A0A3D9ZCE3</accession>
<dbReference type="GO" id="GO:0005886">
    <property type="term" value="C:plasma membrane"/>
    <property type="evidence" value="ECO:0007669"/>
    <property type="project" value="UniProtKB-SubCell"/>
</dbReference>
<feature type="transmembrane region" description="Helical" evidence="7">
    <location>
        <begin position="244"/>
        <end position="266"/>
    </location>
</feature>
<dbReference type="PANTHER" id="PTHR23517:SF2">
    <property type="entry name" value="MULTIDRUG RESISTANCE PROTEIN MDTH"/>
    <property type="match status" value="1"/>
</dbReference>
<organism evidence="8 9">
    <name type="scientific">Asanoa ferruginea</name>
    <dbReference type="NCBI Taxonomy" id="53367"/>
    <lineage>
        <taxon>Bacteria</taxon>
        <taxon>Bacillati</taxon>
        <taxon>Actinomycetota</taxon>
        <taxon>Actinomycetes</taxon>
        <taxon>Micromonosporales</taxon>
        <taxon>Micromonosporaceae</taxon>
        <taxon>Asanoa</taxon>
    </lineage>
</organism>
<dbReference type="Proteomes" id="UP000256913">
    <property type="component" value="Unassembled WGS sequence"/>
</dbReference>
<keyword evidence="6 7" id="KW-0472">Membrane</keyword>
<feature type="transmembrane region" description="Helical" evidence="7">
    <location>
        <begin position="142"/>
        <end position="161"/>
    </location>
</feature>
<feature type="transmembrane region" description="Helical" evidence="7">
    <location>
        <begin position="286"/>
        <end position="313"/>
    </location>
</feature>
<comment type="subcellular location">
    <subcellularLocation>
        <location evidence="1">Cell membrane</location>
        <topology evidence="1">Multi-pass membrane protein</topology>
    </subcellularLocation>
</comment>
<evidence type="ECO:0000256" key="5">
    <source>
        <dbReference type="ARBA" id="ARBA00022989"/>
    </source>
</evidence>
<keyword evidence="5 7" id="KW-1133">Transmembrane helix</keyword>
<keyword evidence="9" id="KW-1185">Reference proteome</keyword>
<dbReference type="InterPro" id="IPR011701">
    <property type="entry name" value="MFS"/>
</dbReference>
<dbReference type="AlphaFoldDB" id="A0A3D9ZCE3"/>
<evidence type="ECO:0000256" key="1">
    <source>
        <dbReference type="ARBA" id="ARBA00004651"/>
    </source>
</evidence>
<dbReference type="Gene3D" id="1.20.1250.20">
    <property type="entry name" value="MFS general substrate transporter like domains"/>
    <property type="match status" value="1"/>
</dbReference>
<gene>
    <name evidence="8" type="ORF">DFJ67_0928</name>
</gene>
<evidence type="ECO:0000256" key="2">
    <source>
        <dbReference type="ARBA" id="ARBA00022448"/>
    </source>
</evidence>
<evidence type="ECO:0000313" key="9">
    <source>
        <dbReference type="Proteomes" id="UP000256913"/>
    </source>
</evidence>
<evidence type="ECO:0000256" key="3">
    <source>
        <dbReference type="ARBA" id="ARBA00022475"/>
    </source>
</evidence>
<dbReference type="SUPFAM" id="SSF103473">
    <property type="entry name" value="MFS general substrate transporter"/>
    <property type="match status" value="1"/>
</dbReference>
<sequence length="414" mass="42545">MYLVAKHPDPVARALTLATVAASLSKGVFFSVSVLFFTKVAGFTATTVGFGLTIAGATAVGAALGAGYLARTFGARKVLLVVTVGQSLALASYLVVRTPSAFVIVACAAVGQQAMQRTALATMIAESFTGRDRVEIRARLRVVTNVSIAAGTALAAVALAVGTRSAYLLAMLATAALLLVSALPLSRIRGTAGQVDRPERRARGRSPFLDRTYLAATCLYAVMTMQFGMLTVGVPLWVAGWTKAPAVTVPALLALNTVIVSLLQVWAARGATTLHSAGRAVAQAGLLLAVACGFYASAAHGVVAAMVVALTLATVAHSFAEILSEAGGWTLAFELADPANAGAYQGVNQTGMAIGTMLAPLVVTTTAIERGTAGWVALAALFLITGLLTLRLVRHAVPKIGQSEPITSRVRSAN</sequence>
<proteinExistence type="predicted"/>
<evidence type="ECO:0000313" key="8">
    <source>
        <dbReference type="EMBL" id="REF94981.1"/>
    </source>
</evidence>
<dbReference type="PANTHER" id="PTHR23517">
    <property type="entry name" value="RESISTANCE PROTEIN MDTM, PUTATIVE-RELATED-RELATED"/>
    <property type="match status" value="1"/>
</dbReference>
<dbReference type="InterPro" id="IPR036259">
    <property type="entry name" value="MFS_trans_sf"/>
</dbReference>
<feature type="transmembrane region" description="Helical" evidence="7">
    <location>
        <begin position="167"/>
        <end position="185"/>
    </location>
</feature>
<reference evidence="8 9" key="1">
    <citation type="submission" date="2018-08" db="EMBL/GenBank/DDBJ databases">
        <title>Sequencing the genomes of 1000 actinobacteria strains.</title>
        <authorList>
            <person name="Klenk H.-P."/>
        </authorList>
    </citation>
    <scope>NUCLEOTIDE SEQUENCE [LARGE SCALE GENOMIC DNA]</scope>
    <source>
        <strain evidence="8 9">DSM 44099</strain>
    </source>
</reference>
<dbReference type="RefSeq" id="WP_239097209.1">
    <property type="nucleotide sequence ID" value="NZ_BONB01000018.1"/>
</dbReference>
<name>A0A3D9ZCE3_9ACTN</name>
<keyword evidence="2" id="KW-0813">Transport</keyword>
<evidence type="ECO:0000256" key="6">
    <source>
        <dbReference type="ARBA" id="ARBA00023136"/>
    </source>
</evidence>
<feature type="transmembrane region" description="Helical" evidence="7">
    <location>
        <begin position="43"/>
        <end position="66"/>
    </location>
</feature>
<feature type="transmembrane region" description="Helical" evidence="7">
    <location>
        <begin position="213"/>
        <end position="238"/>
    </location>
</feature>
<evidence type="ECO:0000256" key="7">
    <source>
        <dbReference type="SAM" id="Phobius"/>
    </source>
</evidence>
<dbReference type="InterPro" id="IPR050171">
    <property type="entry name" value="MFS_Transporters"/>
</dbReference>
<feature type="transmembrane region" description="Helical" evidence="7">
    <location>
        <begin position="12"/>
        <end position="37"/>
    </location>
</feature>
<dbReference type="Pfam" id="PF07690">
    <property type="entry name" value="MFS_1"/>
    <property type="match status" value="1"/>
</dbReference>
<feature type="transmembrane region" description="Helical" evidence="7">
    <location>
        <begin position="373"/>
        <end position="393"/>
    </location>
</feature>
<dbReference type="EMBL" id="QUMQ01000001">
    <property type="protein sequence ID" value="REF94981.1"/>
    <property type="molecule type" value="Genomic_DNA"/>
</dbReference>
<evidence type="ECO:0000256" key="4">
    <source>
        <dbReference type="ARBA" id="ARBA00022692"/>
    </source>
</evidence>
<comment type="caution">
    <text evidence="8">The sequence shown here is derived from an EMBL/GenBank/DDBJ whole genome shotgun (WGS) entry which is preliminary data.</text>
</comment>
<protein>
    <submittedName>
        <fullName evidence="8">MFS transporter</fullName>
    </submittedName>
</protein>
<keyword evidence="4 7" id="KW-0812">Transmembrane</keyword>
<dbReference type="GO" id="GO:0022857">
    <property type="term" value="F:transmembrane transporter activity"/>
    <property type="evidence" value="ECO:0007669"/>
    <property type="project" value="InterPro"/>
</dbReference>
<keyword evidence="3" id="KW-1003">Cell membrane</keyword>